<accession>A0A177WS74</accession>
<sequence>MRISEHQDSTNVHQLKEAWVVVHQSGTKYCSSTILVHPLQTLDDLRDRILQEFATVFQEQASPQLIVQDSNGEEILSGTLVSNMCITDTQPLRVTVAQAMRAPVIKNSYGGCRTSKGYFSCKAFLASIAASLELKYELVKLVEDRTATFVDIQWNVKQGLATRRKGTLVPLNKVFDQVQWGLLGRLHDAVHDDFHHEMQLERDGKHKTVMMPQPFYLVAETMQSIAHAAGVVNEKSDLVVIKEP</sequence>
<proteinExistence type="predicted"/>
<dbReference type="AlphaFoldDB" id="A0A177WS74"/>
<dbReference type="VEuPathDB" id="FungiDB:BDEG_25966"/>
<dbReference type="Proteomes" id="UP000077115">
    <property type="component" value="Unassembled WGS sequence"/>
</dbReference>
<organism evidence="1 2">
    <name type="scientific">Batrachochytrium dendrobatidis (strain JEL423)</name>
    <dbReference type="NCBI Taxonomy" id="403673"/>
    <lineage>
        <taxon>Eukaryota</taxon>
        <taxon>Fungi</taxon>
        <taxon>Fungi incertae sedis</taxon>
        <taxon>Chytridiomycota</taxon>
        <taxon>Chytridiomycota incertae sedis</taxon>
        <taxon>Chytridiomycetes</taxon>
        <taxon>Rhizophydiales</taxon>
        <taxon>Rhizophydiales incertae sedis</taxon>
        <taxon>Batrachochytrium</taxon>
    </lineage>
</organism>
<reference evidence="1 2" key="1">
    <citation type="submission" date="2006-10" db="EMBL/GenBank/DDBJ databases">
        <title>The Genome Sequence of Batrachochytrium dendrobatidis JEL423.</title>
        <authorList>
            <consortium name="The Broad Institute Genome Sequencing Platform"/>
            <person name="Birren B."/>
            <person name="Lander E."/>
            <person name="Galagan J."/>
            <person name="Cuomo C."/>
            <person name="Devon K."/>
            <person name="Jaffe D."/>
            <person name="Butler J."/>
            <person name="Alvarez P."/>
            <person name="Gnerre S."/>
            <person name="Grabherr M."/>
            <person name="Kleber M."/>
            <person name="Mauceli E."/>
            <person name="Brockman W."/>
            <person name="Young S."/>
            <person name="LaButti K."/>
            <person name="Sykes S."/>
            <person name="DeCaprio D."/>
            <person name="Crawford M."/>
            <person name="Koehrsen M."/>
            <person name="Engels R."/>
            <person name="Montgomery P."/>
            <person name="Pearson M."/>
            <person name="Howarth C."/>
            <person name="Larson L."/>
            <person name="White J."/>
            <person name="O'Leary S."/>
            <person name="Kodira C."/>
            <person name="Zeng Q."/>
            <person name="Yandava C."/>
            <person name="Alvarado L."/>
            <person name="Longcore J."/>
            <person name="James T."/>
        </authorList>
    </citation>
    <scope>NUCLEOTIDE SEQUENCE [LARGE SCALE GENOMIC DNA]</scope>
    <source>
        <strain evidence="1 2">JEL423</strain>
    </source>
</reference>
<reference evidence="1 2" key="2">
    <citation type="submission" date="2016-05" db="EMBL/GenBank/DDBJ databases">
        <title>Lineage-specific infection strategies underlie the spectrum of fungal disease in amphibians.</title>
        <authorList>
            <person name="Cuomo C.A."/>
            <person name="Farrer R.A."/>
            <person name="James T."/>
            <person name="Longcore J."/>
            <person name="Birren B."/>
        </authorList>
    </citation>
    <scope>NUCLEOTIDE SEQUENCE [LARGE SCALE GENOMIC DNA]</scope>
    <source>
        <strain evidence="1 2">JEL423</strain>
    </source>
</reference>
<protein>
    <submittedName>
        <fullName evidence="1">Uncharacterized protein</fullName>
    </submittedName>
</protein>
<name>A0A177WS74_BATDL</name>
<evidence type="ECO:0000313" key="2">
    <source>
        <dbReference type="Proteomes" id="UP000077115"/>
    </source>
</evidence>
<evidence type="ECO:0000313" key="1">
    <source>
        <dbReference type="EMBL" id="OAJ42514.1"/>
    </source>
</evidence>
<dbReference type="EMBL" id="DS022308">
    <property type="protein sequence ID" value="OAJ42514.1"/>
    <property type="molecule type" value="Genomic_DNA"/>
</dbReference>
<gene>
    <name evidence="1" type="ORF">BDEG_25966</name>
</gene>